<reference evidence="1" key="1">
    <citation type="submission" date="2023-11" db="EMBL/GenBank/DDBJ databases">
        <authorList>
            <person name="Poullet M."/>
        </authorList>
    </citation>
    <scope>NUCLEOTIDE SEQUENCE</scope>
    <source>
        <strain evidence="1">E1834</strain>
    </source>
</reference>
<name>A0ACB0ZUB2_MELEN</name>
<dbReference type="EMBL" id="CAVMJV010000048">
    <property type="protein sequence ID" value="CAK5082712.1"/>
    <property type="molecule type" value="Genomic_DNA"/>
</dbReference>
<keyword evidence="2" id="KW-1185">Reference proteome</keyword>
<comment type="caution">
    <text evidence="1">The sequence shown here is derived from an EMBL/GenBank/DDBJ whole genome shotgun (WGS) entry which is preliminary data.</text>
</comment>
<protein>
    <submittedName>
        <fullName evidence="1">Uncharacterized protein</fullName>
    </submittedName>
</protein>
<evidence type="ECO:0000313" key="2">
    <source>
        <dbReference type="Proteomes" id="UP001497535"/>
    </source>
</evidence>
<organism evidence="1 2">
    <name type="scientific">Meloidogyne enterolobii</name>
    <name type="common">Root-knot nematode worm</name>
    <name type="synonym">Meloidogyne mayaguensis</name>
    <dbReference type="NCBI Taxonomy" id="390850"/>
    <lineage>
        <taxon>Eukaryota</taxon>
        <taxon>Metazoa</taxon>
        <taxon>Ecdysozoa</taxon>
        <taxon>Nematoda</taxon>
        <taxon>Chromadorea</taxon>
        <taxon>Rhabditida</taxon>
        <taxon>Tylenchina</taxon>
        <taxon>Tylenchomorpha</taxon>
        <taxon>Tylenchoidea</taxon>
        <taxon>Meloidogynidae</taxon>
        <taxon>Meloidogyninae</taxon>
        <taxon>Meloidogyne</taxon>
    </lineage>
</organism>
<accession>A0ACB0ZUB2</accession>
<evidence type="ECO:0000313" key="1">
    <source>
        <dbReference type="EMBL" id="CAK5082712.1"/>
    </source>
</evidence>
<proteinExistence type="predicted"/>
<gene>
    <name evidence="1" type="ORF">MENTE1834_LOCUS30008</name>
</gene>
<dbReference type="Proteomes" id="UP001497535">
    <property type="component" value="Unassembled WGS sequence"/>
</dbReference>
<sequence>MLKCAALAIKQFHKHGIHLDIKPNNFVIPHGHNLDVPLKLCKLIDFNFSIITTEDKVIKQGVFGTTPYVPFDFSVERVFEVSREIDIYSFGVMIYKFMFSPRNRIDEIEKKKFGHGSLDRLAKVFLFSISVIY</sequence>